<evidence type="ECO:0000313" key="1">
    <source>
        <dbReference type="EMBL" id="KAK3605882.1"/>
    </source>
</evidence>
<sequence length="237" mass="26554">MGLDYSDGIYSQSRGRNIAGYLIDQASHSGSFSIVLDIDKGLQETMTSFPNLFGISYMSSCVFADHDMKDKLKRPAIVQVPFPFLPENIPENQEFVIFHWGKNKVTIQPSAAKFGEGVCTLEADEFSGVSSGLANKRGLSDVAIDIHTKMYKGQVKLCKILSFRDPVDRTSLYIDCCQLIEVDQRVADLEQKGLSEIPHSRSKDLYLTEVERIKIQLKGCITYVTETYPKRTIVSPI</sequence>
<proteinExistence type="predicted"/>
<reference evidence="1" key="1">
    <citation type="journal article" date="2021" name="Genome Biol. Evol.">
        <title>A High-Quality Reference Genome for a Parasitic Bivalve with Doubly Uniparental Inheritance (Bivalvia: Unionida).</title>
        <authorList>
            <person name="Smith C.H."/>
        </authorList>
    </citation>
    <scope>NUCLEOTIDE SEQUENCE</scope>
    <source>
        <strain evidence="1">CHS0354</strain>
    </source>
</reference>
<dbReference type="AlphaFoldDB" id="A0AAE0W9Y4"/>
<protein>
    <submittedName>
        <fullName evidence="1">Uncharacterized protein</fullName>
    </submittedName>
</protein>
<organism evidence="1 2">
    <name type="scientific">Potamilus streckersoni</name>
    <dbReference type="NCBI Taxonomy" id="2493646"/>
    <lineage>
        <taxon>Eukaryota</taxon>
        <taxon>Metazoa</taxon>
        <taxon>Spiralia</taxon>
        <taxon>Lophotrochozoa</taxon>
        <taxon>Mollusca</taxon>
        <taxon>Bivalvia</taxon>
        <taxon>Autobranchia</taxon>
        <taxon>Heteroconchia</taxon>
        <taxon>Palaeoheterodonta</taxon>
        <taxon>Unionida</taxon>
        <taxon>Unionoidea</taxon>
        <taxon>Unionidae</taxon>
        <taxon>Ambleminae</taxon>
        <taxon>Lampsilini</taxon>
        <taxon>Potamilus</taxon>
    </lineage>
</organism>
<reference evidence="1" key="3">
    <citation type="submission" date="2023-05" db="EMBL/GenBank/DDBJ databases">
        <authorList>
            <person name="Smith C.H."/>
        </authorList>
    </citation>
    <scope>NUCLEOTIDE SEQUENCE</scope>
    <source>
        <strain evidence="1">CHS0354</strain>
        <tissue evidence="1">Mantle</tissue>
    </source>
</reference>
<keyword evidence="2" id="KW-1185">Reference proteome</keyword>
<dbReference type="EMBL" id="JAEAOA010001101">
    <property type="protein sequence ID" value="KAK3605882.1"/>
    <property type="molecule type" value="Genomic_DNA"/>
</dbReference>
<dbReference type="Proteomes" id="UP001195483">
    <property type="component" value="Unassembled WGS sequence"/>
</dbReference>
<accession>A0AAE0W9Y4</accession>
<comment type="caution">
    <text evidence="1">The sequence shown here is derived from an EMBL/GenBank/DDBJ whole genome shotgun (WGS) entry which is preliminary data.</text>
</comment>
<gene>
    <name evidence="1" type="ORF">CHS0354_017788</name>
</gene>
<evidence type="ECO:0000313" key="2">
    <source>
        <dbReference type="Proteomes" id="UP001195483"/>
    </source>
</evidence>
<name>A0AAE0W9Y4_9BIVA</name>
<reference evidence="1" key="2">
    <citation type="journal article" date="2021" name="Genome Biol. Evol.">
        <title>Developing a high-quality reference genome for a parasitic bivalve with doubly uniparental inheritance (Bivalvia: Unionida).</title>
        <authorList>
            <person name="Smith C.H."/>
        </authorList>
    </citation>
    <scope>NUCLEOTIDE SEQUENCE</scope>
    <source>
        <strain evidence="1">CHS0354</strain>
        <tissue evidence="1">Mantle</tissue>
    </source>
</reference>